<sequence>MKIASADVQMAASHASLQHHEVSESLRVWVGDRRPDFEGNGDLATTSPTSPATSVSLSPEALAAQAQDGVEAAGAKAEETLDPKLALLKTLIEYFTGRKIELLSQTDLSAETGTLAAGQAAGGVPADAAPAKAGYGVEYDHHESYTEMEQTTFSAQGKVRTSDGKEISFDLNLAMSRLYHEESSISLRAGDAVKKDPLVLNFAGTAAQLTDQRFAFDIDSDGKDDMINFTSGGSGFLVFDKDGNGSATDGGELFGTRSGDGFAELAAYDADRNGWIDENDPIFEQLRIWIKDGAGRDQLLSLADKGVGAIGLQHLATPFEVKTAQNRLQASVLASGVFLQQNGGVGSIQQLDLTV</sequence>
<evidence type="ECO:0000313" key="2">
    <source>
        <dbReference type="EMBL" id="AEV27411.1"/>
    </source>
</evidence>
<evidence type="ECO:0008006" key="4">
    <source>
        <dbReference type="Google" id="ProtNLM"/>
    </source>
</evidence>
<dbReference type="OrthoDB" id="9773411at2"/>
<dbReference type="PANTHER" id="PTHR39431:SF1">
    <property type="entry name" value="FRPA_C-RELATED PROTEIN"/>
    <property type="match status" value="1"/>
</dbReference>
<gene>
    <name evidence="2" type="ordered locus">Dsui_3077</name>
</gene>
<dbReference type="HOGENOM" id="CLU_047227_0_0_4"/>
<dbReference type="PANTHER" id="PTHR39431">
    <property type="entry name" value="FRPA/C-RELATED PROTEIN"/>
    <property type="match status" value="1"/>
</dbReference>
<dbReference type="STRING" id="640081.Dsui_3077"/>
<evidence type="ECO:0000256" key="1">
    <source>
        <dbReference type="SAM" id="MobiDB-lite"/>
    </source>
</evidence>
<evidence type="ECO:0000313" key="3">
    <source>
        <dbReference type="Proteomes" id="UP000005633"/>
    </source>
</evidence>
<dbReference type="Proteomes" id="UP000005633">
    <property type="component" value="Chromosome"/>
</dbReference>
<dbReference type="SUPFAM" id="SSF69318">
    <property type="entry name" value="Integrin alpha N-terminal domain"/>
    <property type="match status" value="1"/>
</dbReference>
<dbReference type="EMBL" id="CP003153">
    <property type="protein sequence ID" value="AEV27411.1"/>
    <property type="molecule type" value="Genomic_DNA"/>
</dbReference>
<feature type="region of interest" description="Disordered" evidence="1">
    <location>
        <begin position="37"/>
        <end position="58"/>
    </location>
</feature>
<organism evidence="2 3">
    <name type="scientific">Azospira oryzae (strain ATCC BAA-33 / DSM 13638 / PS)</name>
    <name type="common">Dechlorosoma suillum</name>
    <dbReference type="NCBI Taxonomy" id="640081"/>
    <lineage>
        <taxon>Bacteria</taxon>
        <taxon>Pseudomonadati</taxon>
        <taxon>Pseudomonadota</taxon>
        <taxon>Betaproteobacteria</taxon>
        <taxon>Rhodocyclales</taxon>
        <taxon>Rhodocyclaceae</taxon>
        <taxon>Azospira</taxon>
    </lineage>
</organism>
<reference evidence="2 3" key="1">
    <citation type="journal article" date="2012" name="J. Bacteriol.">
        <title>Complete genome sequence of the anaerobic perchlorate-reducing bacterium Azospira suillum strain PS.</title>
        <authorList>
            <person name="Byrne-Bailey K.G."/>
            <person name="Coates J.D."/>
        </authorList>
    </citation>
    <scope>NUCLEOTIDE SEQUENCE [LARGE SCALE GENOMIC DNA]</scope>
    <source>
        <strain evidence="3">ATCC BAA-33 / DSM 13638 / PS</strain>
    </source>
</reference>
<dbReference type="KEGG" id="dsu:Dsui_3077"/>
<dbReference type="RefSeq" id="WP_014238091.1">
    <property type="nucleotide sequence ID" value="NC_016616.1"/>
</dbReference>
<accession>G8QHL8</accession>
<dbReference type="AlphaFoldDB" id="G8QHL8"/>
<feature type="compositionally biased region" description="Low complexity" evidence="1">
    <location>
        <begin position="43"/>
        <end position="58"/>
    </location>
</feature>
<protein>
    <recommendedName>
        <fullName evidence="4">VCBS repeat-containing protein</fullName>
    </recommendedName>
</protein>
<name>G8QHL8_AZOOP</name>
<proteinExistence type="predicted"/>
<dbReference type="InterPro" id="IPR028994">
    <property type="entry name" value="Integrin_alpha_N"/>
</dbReference>
<dbReference type="eggNOG" id="COG2931">
    <property type="taxonomic scope" value="Bacteria"/>
</dbReference>